<dbReference type="SUPFAM" id="SSF53474">
    <property type="entry name" value="alpha/beta-Hydrolases"/>
    <property type="match status" value="1"/>
</dbReference>
<feature type="domain" description="AB hydrolase-1" evidence="2">
    <location>
        <begin position="11"/>
        <end position="127"/>
    </location>
</feature>
<reference evidence="3 4" key="1">
    <citation type="submission" date="2024-10" db="EMBL/GenBank/DDBJ databases">
        <title>The Natural Products Discovery Center: Release of the First 8490 Sequenced Strains for Exploring Actinobacteria Biosynthetic Diversity.</title>
        <authorList>
            <person name="Kalkreuter E."/>
            <person name="Kautsar S.A."/>
            <person name="Yang D."/>
            <person name="Bader C.D."/>
            <person name="Teijaro C.N."/>
            <person name="Fluegel L."/>
            <person name="Davis C.M."/>
            <person name="Simpson J.R."/>
            <person name="Lauterbach L."/>
            <person name="Steele A.D."/>
            <person name="Gui C."/>
            <person name="Meng S."/>
            <person name="Li G."/>
            <person name="Viehrig K."/>
            <person name="Ye F."/>
            <person name="Su P."/>
            <person name="Kiefer A.F."/>
            <person name="Nichols A."/>
            <person name="Cepeda A.J."/>
            <person name="Yan W."/>
            <person name="Fan B."/>
            <person name="Jiang Y."/>
            <person name="Adhikari A."/>
            <person name="Zheng C.-J."/>
            <person name="Schuster L."/>
            <person name="Cowan T.M."/>
            <person name="Smanski M.J."/>
            <person name="Chevrette M.G."/>
            <person name="De Carvalho L.P.S."/>
            <person name="Shen B."/>
        </authorList>
    </citation>
    <scope>NUCLEOTIDE SEQUENCE [LARGE SCALE GENOMIC DNA]</scope>
    <source>
        <strain evidence="3 4">NPDC000087</strain>
    </source>
</reference>
<name>A0ABW6WTX6_9ACTN</name>
<proteinExistence type="predicted"/>
<keyword evidence="4" id="KW-1185">Reference proteome</keyword>
<evidence type="ECO:0000259" key="2">
    <source>
        <dbReference type="Pfam" id="PF00561"/>
    </source>
</evidence>
<dbReference type="Proteomes" id="UP001602245">
    <property type="component" value="Unassembled WGS sequence"/>
</dbReference>
<dbReference type="PANTHER" id="PTHR43798">
    <property type="entry name" value="MONOACYLGLYCEROL LIPASE"/>
    <property type="match status" value="1"/>
</dbReference>
<dbReference type="RefSeq" id="WP_020516183.1">
    <property type="nucleotide sequence ID" value="NZ_JBIAZU010000008.1"/>
</dbReference>
<comment type="caution">
    <text evidence="3">The sequence shown here is derived from an EMBL/GenBank/DDBJ whole genome shotgun (WGS) entry which is preliminary data.</text>
</comment>
<dbReference type="Gene3D" id="3.40.50.1820">
    <property type="entry name" value="alpha/beta hydrolase"/>
    <property type="match status" value="1"/>
</dbReference>
<organism evidence="3 4">
    <name type="scientific">Paractinoplanes globisporus</name>
    <dbReference type="NCBI Taxonomy" id="113565"/>
    <lineage>
        <taxon>Bacteria</taxon>
        <taxon>Bacillati</taxon>
        <taxon>Actinomycetota</taxon>
        <taxon>Actinomycetes</taxon>
        <taxon>Micromonosporales</taxon>
        <taxon>Micromonosporaceae</taxon>
        <taxon>Paractinoplanes</taxon>
    </lineage>
</organism>
<dbReference type="InterPro" id="IPR050266">
    <property type="entry name" value="AB_hydrolase_sf"/>
</dbReference>
<evidence type="ECO:0000313" key="3">
    <source>
        <dbReference type="EMBL" id="MFF5295980.1"/>
    </source>
</evidence>
<sequence length="246" mass="26188">MTFQVAPGVRPPIVFVSALGTRSENWDGVRDRLKDLETIAYDRPGIGGVPARPAPNPPLSYRGFADELVRLLDDNGVTGPVVLVGHSFGALIVRALAGAHPRRVAGLVIVDGALPQFHLEPSDEPMLDGDEPGATELDIVTGNVEVLSASVPAVPAAVLVRTHGKRNSGPPPHPAAEDLWRVSQRRLAGEMGTPLIVADDSAHFLQREAPDLVAYAVRLVHAAVRDSGEVRVRADDLAPLKGHLDR</sequence>
<dbReference type="EMBL" id="JBIAZU010000008">
    <property type="protein sequence ID" value="MFF5295980.1"/>
    <property type="molecule type" value="Genomic_DNA"/>
</dbReference>
<dbReference type="PANTHER" id="PTHR43798:SF31">
    <property type="entry name" value="AB HYDROLASE SUPERFAMILY PROTEIN YCLE"/>
    <property type="match status" value="1"/>
</dbReference>
<protein>
    <submittedName>
        <fullName evidence="3">Alpha/beta fold hydrolase</fullName>
    </submittedName>
</protein>
<evidence type="ECO:0000313" key="4">
    <source>
        <dbReference type="Proteomes" id="UP001602245"/>
    </source>
</evidence>
<dbReference type="InterPro" id="IPR000073">
    <property type="entry name" value="AB_hydrolase_1"/>
</dbReference>
<accession>A0ABW6WTX6</accession>
<dbReference type="InterPro" id="IPR029058">
    <property type="entry name" value="AB_hydrolase_fold"/>
</dbReference>
<gene>
    <name evidence="3" type="ORF">ACFY35_41660</name>
</gene>
<dbReference type="GO" id="GO:0016787">
    <property type="term" value="F:hydrolase activity"/>
    <property type="evidence" value="ECO:0007669"/>
    <property type="project" value="UniProtKB-KW"/>
</dbReference>
<keyword evidence="1 3" id="KW-0378">Hydrolase</keyword>
<dbReference type="Pfam" id="PF00561">
    <property type="entry name" value="Abhydrolase_1"/>
    <property type="match status" value="1"/>
</dbReference>
<evidence type="ECO:0000256" key="1">
    <source>
        <dbReference type="ARBA" id="ARBA00022801"/>
    </source>
</evidence>